<dbReference type="AlphaFoldDB" id="A0A0P1FIG4"/>
<dbReference type="GO" id="GO:0016301">
    <property type="term" value="F:kinase activity"/>
    <property type="evidence" value="ECO:0007669"/>
    <property type="project" value="UniProtKB-KW"/>
</dbReference>
<dbReference type="SUPFAM" id="SSF53067">
    <property type="entry name" value="Actin-like ATPase domain"/>
    <property type="match status" value="1"/>
</dbReference>
<evidence type="ECO:0000256" key="1">
    <source>
        <dbReference type="ARBA" id="ARBA00023277"/>
    </source>
</evidence>
<dbReference type="PANTHER" id="PTHR30605">
    <property type="entry name" value="ANHYDRO-N-ACETYLMURAMIC ACID KINASE"/>
    <property type="match status" value="1"/>
</dbReference>
<dbReference type="GO" id="GO:0009254">
    <property type="term" value="P:peptidoglycan turnover"/>
    <property type="evidence" value="ECO:0007669"/>
    <property type="project" value="InterPro"/>
</dbReference>
<dbReference type="Pfam" id="PF03702">
    <property type="entry name" value="AnmK"/>
    <property type="match status" value="1"/>
</dbReference>
<gene>
    <name evidence="2" type="primary">anmK</name>
    <name evidence="2" type="ORF">THS5294_01717</name>
</gene>
<sequence>MERIWAVGAMSGTSMDGVDTAELLTDGSDIFAFGETGYRPYTEPERAVLRAAMGKWQGDPGVAEAANVVETAHIEALRLYGKKLIGFHGQTLAHAPGGQGTHQAGSGDVLAEALGAPVVWDFRTADVGLGGQGAPLAPAFHFACARWIGAEAPVVFLNLGGVANITWVDPRVDQMDAPGAMLAFDTGPANAPLDDLVRAATGADYDAAGQLAAGGRCYAALSEAVLEHRFFGELPPKSLDRNELSHVLEPITTLPLADALTTLADVVGRSVARALAFCPEMPAQVLVAGGGRQNPTLMAALHAHISCPVNPVETVGLDGDMLEAQAFAYLAVRVQAGLPTSFPSTTGVGASVGGGRISRPTSEV</sequence>
<reference evidence="2 3" key="1">
    <citation type="submission" date="2015-09" db="EMBL/GenBank/DDBJ databases">
        <authorList>
            <consortium name="Swine Surveillance"/>
        </authorList>
    </citation>
    <scope>NUCLEOTIDE SEQUENCE [LARGE SCALE GENOMIC DNA]</scope>
    <source>
        <strain evidence="2 3">CECT 5294</strain>
    </source>
</reference>
<dbReference type="eggNOG" id="COG2377">
    <property type="taxonomic scope" value="Bacteria"/>
</dbReference>
<evidence type="ECO:0000313" key="2">
    <source>
        <dbReference type="EMBL" id="CUH60425.1"/>
    </source>
</evidence>
<dbReference type="STRING" id="266809.PM03_05345"/>
<dbReference type="PANTHER" id="PTHR30605:SF0">
    <property type="entry name" value="ANHYDRO-N-ACETYLMURAMIC ACID KINASE"/>
    <property type="match status" value="1"/>
</dbReference>
<proteinExistence type="predicted"/>
<organism evidence="2 3">
    <name type="scientific">Thalassobacter stenotrophicus</name>
    <dbReference type="NCBI Taxonomy" id="266809"/>
    <lineage>
        <taxon>Bacteria</taxon>
        <taxon>Pseudomonadati</taxon>
        <taxon>Pseudomonadota</taxon>
        <taxon>Alphaproteobacteria</taxon>
        <taxon>Rhodobacterales</taxon>
        <taxon>Roseobacteraceae</taxon>
        <taxon>Thalassobacter</taxon>
    </lineage>
</organism>
<accession>A0A0P1FIG4</accession>
<evidence type="ECO:0000313" key="3">
    <source>
        <dbReference type="Proteomes" id="UP000051298"/>
    </source>
</evidence>
<dbReference type="GO" id="GO:0016773">
    <property type="term" value="F:phosphotransferase activity, alcohol group as acceptor"/>
    <property type="evidence" value="ECO:0007669"/>
    <property type="project" value="InterPro"/>
</dbReference>
<keyword evidence="2" id="KW-0808">Transferase</keyword>
<dbReference type="GO" id="GO:0006040">
    <property type="term" value="P:amino sugar metabolic process"/>
    <property type="evidence" value="ECO:0007669"/>
    <property type="project" value="InterPro"/>
</dbReference>
<dbReference type="EC" id="2.7.1.170" evidence="2"/>
<keyword evidence="2" id="KW-0418">Kinase</keyword>
<dbReference type="GO" id="GO:0005524">
    <property type="term" value="F:ATP binding"/>
    <property type="evidence" value="ECO:0007669"/>
    <property type="project" value="InterPro"/>
</dbReference>
<dbReference type="EMBL" id="CYRX01000025">
    <property type="protein sequence ID" value="CUH60425.1"/>
    <property type="molecule type" value="Genomic_DNA"/>
</dbReference>
<dbReference type="InterPro" id="IPR005338">
    <property type="entry name" value="Anhydro_N_Ac-Mur_kinase"/>
</dbReference>
<dbReference type="RefSeq" id="WP_058123396.1">
    <property type="nucleotide sequence ID" value="NZ_CYRX01000025.1"/>
</dbReference>
<keyword evidence="1" id="KW-0119">Carbohydrate metabolism</keyword>
<name>A0A0P1FIG4_9RHOB</name>
<protein>
    <submittedName>
        <fullName evidence="2">Anhydro-N-acetylmuramic acid kinase</fullName>
        <ecNumber evidence="2">2.7.1.170</ecNumber>
    </submittedName>
</protein>
<dbReference type="Gene3D" id="3.30.420.40">
    <property type="match status" value="2"/>
</dbReference>
<dbReference type="Proteomes" id="UP000051298">
    <property type="component" value="Unassembled WGS sequence"/>
</dbReference>
<dbReference type="InterPro" id="IPR043129">
    <property type="entry name" value="ATPase_NBD"/>
</dbReference>
<dbReference type="NCBIfam" id="NF007141">
    <property type="entry name" value="PRK09585.1-5"/>
    <property type="match status" value="1"/>
</dbReference>